<dbReference type="AlphaFoldDB" id="A0AAX3CKK3"/>
<feature type="signal peptide" evidence="1">
    <location>
        <begin position="1"/>
        <end position="17"/>
    </location>
</feature>
<protein>
    <submittedName>
        <fullName evidence="2">Uncharacterized protein</fullName>
    </submittedName>
</protein>
<feature type="chain" id="PRO_5043511500" evidence="1">
    <location>
        <begin position="18"/>
        <end position="312"/>
    </location>
</feature>
<dbReference type="RefSeq" id="WP_106510758.1">
    <property type="nucleotide sequence ID" value="NZ_CABGVB010000001.1"/>
</dbReference>
<keyword evidence="1" id="KW-0732">Signal</keyword>
<sequence length="312" mass="35986">MRIIVLAIMLLSFQSVAAQVPSIWFAPNHSEFLGDRSKDYLWSSSINKIKVFKFYYQAILSRDSSELKKEFDFLHQNNIKIAIEFPALEWEKNGIGYNIEGFQEPGFTKKVVDKLRTFNGTIDYISIDEPIFFAHYKSGDGHPQMSIQDIAKNSSLFLKPILDEYPDLIVGDIEPFMAMPDLSDQQVKEMLGVFVEKFNEYSGRKISYIHSDVDWKRDWKRYQIPVQEFAEENGLRFGLIFNSSMQGLPSEGWVSNARNNIISFLGSGFKEPNDVIIQSWNKSPQITVDDRNKFSMSSLIIDYAESSKAYKK</sequence>
<dbReference type="EMBL" id="CP102103">
    <property type="protein sequence ID" value="UWZ72345.1"/>
    <property type="molecule type" value="Genomic_DNA"/>
</dbReference>
<evidence type="ECO:0000256" key="1">
    <source>
        <dbReference type="SAM" id="SignalP"/>
    </source>
</evidence>
<reference evidence="2" key="1">
    <citation type="submission" date="2022-08" db="EMBL/GenBank/DDBJ databases">
        <title>Genomic characterization and comparative genomic analysis of a strain of klebsiella michiganensis carrying blaKPC-2 isolated from the blood of children with very preterm bloodstream infection.</title>
        <authorList>
            <person name="Zhang N."/>
        </authorList>
    </citation>
    <scope>NUCLEOTIDE SEQUENCE</scope>
    <source>
        <strain evidence="2">BSI-KPN166</strain>
    </source>
</reference>
<evidence type="ECO:0000313" key="2">
    <source>
        <dbReference type="EMBL" id="UWZ72345.1"/>
    </source>
</evidence>
<name>A0AAX3CKK3_9ENTR</name>
<proteinExistence type="predicted"/>
<dbReference type="Proteomes" id="UP001060345">
    <property type="component" value="Chromosome"/>
</dbReference>
<accession>A0AAX3CKK3</accession>
<organism evidence="2 3">
    <name type="scientific">Klebsiella michiganensis</name>
    <dbReference type="NCBI Taxonomy" id="1134687"/>
    <lineage>
        <taxon>Bacteria</taxon>
        <taxon>Pseudomonadati</taxon>
        <taxon>Pseudomonadota</taxon>
        <taxon>Gammaproteobacteria</taxon>
        <taxon>Enterobacterales</taxon>
        <taxon>Enterobacteriaceae</taxon>
        <taxon>Klebsiella/Raoultella group</taxon>
        <taxon>Klebsiella</taxon>
    </lineage>
</organism>
<gene>
    <name evidence="2" type="ORF">NP224_19210</name>
</gene>
<evidence type="ECO:0000313" key="3">
    <source>
        <dbReference type="Proteomes" id="UP001060345"/>
    </source>
</evidence>